<evidence type="ECO:0000256" key="1">
    <source>
        <dbReference type="SAM" id="Phobius"/>
    </source>
</evidence>
<dbReference type="OrthoDB" id="9876299at2759"/>
<reference evidence="2" key="1">
    <citation type="submission" date="2022-01" db="EMBL/GenBank/DDBJ databases">
        <authorList>
            <person name="King R."/>
        </authorList>
    </citation>
    <scope>NUCLEOTIDE SEQUENCE</scope>
</reference>
<keyword evidence="1" id="KW-1133">Transmembrane helix</keyword>
<evidence type="ECO:0008006" key="4">
    <source>
        <dbReference type="Google" id="ProtNLM"/>
    </source>
</evidence>
<dbReference type="InterPro" id="IPR002347">
    <property type="entry name" value="SDR_fam"/>
</dbReference>
<evidence type="ECO:0000313" key="3">
    <source>
        <dbReference type="Proteomes" id="UP001153712"/>
    </source>
</evidence>
<dbReference type="Proteomes" id="UP001153712">
    <property type="component" value="Chromosome 11"/>
</dbReference>
<dbReference type="PANTHER" id="PTHR43313:SF36">
    <property type="entry name" value="D-BETA-HYDROXYBUTYRATE DEHYDROGENASE, MITOCHONDRIAL"/>
    <property type="match status" value="1"/>
</dbReference>
<dbReference type="GO" id="GO:0016491">
    <property type="term" value="F:oxidoreductase activity"/>
    <property type="evidence" value="ECO:0007669"/>
    <property type="project" value="TreeGrafter"/>
</dbReference>
<dbReference type="PRINTS" id="PR00081">
    <property type="entry name" value="GDHRDH"/>
</dbReference>
<dbReference type="EMBL" id="OU900104">
    <property type="protein sequence ID" value="CAG9856097.1"/>
    <property type="molecule type" value="Genomic_DNA"/>
</dbReference>
<dbReference type="PANTHER" id="PTHR43313">
    <property type="entry name" value="SHORT-CHAIN DEHYDROGENASE/REDUCTASE FAMILY 9C"/>
    <property type="match status" value="1"/>
</dbReference>
<protein>
    <recommendedName>
        <fullName evidence="4">D-beta-hydroxybutyrate dehydrogenase, mitochondrial</fullName>
    </recommendedName>
</protein>
<dbReference type="Gene3D" id="3.40.50.720">
    <property type="entry name" value="NAD(P)-binding Rossmann-like Domain"/>
    <property type="match status" value="1"/>
</dbReference>
<sequence length="329" mass="35261">MKHIFDTLCETAMDENTALVLALQLVALFSIAGALLLYLLCKIRGGSSDLSDGGCPGAGKPVLVTSADNAIGLQIAVHLANRGFRVFAGLKNGASSGSSEDSPSARIIRAWQKHKESASAPGVLIALPLEVTREDLLHEAADLIRAHLPAGEDGIWAVINTSGVCYRGKLEQQDVAHWDATFKNNVVGVLRTARKFQNLLRNAGGRIITVGATEYLGTGLVAYLASRYAVEGASRALRQELAPLGIKVIAINPQGVMPELLFAAPKMSNPAEQPETSVDISGHLEFQPVVLSARALRMLDIALTTRNPKANYNLEDKQWYGCLECLKIV</sequence>
<dbReference type="AlphaFoldDB" id="A0A9N9TH17"/>
<organism evidence="2 3">
    <name type="scientific">Phyllotreta striolata</name>
    <name type="common">Striped flea beetle</name>
    <name type="synonym">Crioceris striolata</name>
    <dbReference type="NCBI Taxonomy" id="444603"/>
    <lineage>
        <taxon>Eukaryota</taxon>
        <taxon>Metazoa</taxon>
        <taxon>Ecdysozoa</taxon>
        <taxon>Arthropoda</taxon>
        <taxon>Hexapoda</taxon>
        <taxon>Insecta</taxon>
        <taxon>Pterygota</taxon>
        <taxon>Neoptera</taxon>
        <taxon>Endopterygota</taxon>
        <taxon>Coleoptera</taxon>
        <taxon>Polyphaga</taxon>
        <taxon>Cucujiformia</taxon>
        <taxon>Chrysomeloidea</taxon>
        <taxon>Chrysomelidae</taxon>
        <taxon>Galerucinae</taxon>
        <taxon>Alticini</taxon>
        <taxon>Phyllotreta</taxon>
    </lineage>
</organism>
<dbReference type="Pfam" id="PF00106">
    <property type="entry name" value="adh_short"/>
    <property type="match status" value="1"/>
</dbReference>
<feature type="transmembrane region" description="Helical" evidence="1">
    <location>
        <begin position="20"/>
        <end position="41"/>
    </location>
</feature>
<dbReference type="SUPFAM" id="SSF51735">
    <property type="entry name" value="NAD(P)-binding Rossmann-fold domains"/>
    <property type="match status" value="1"/>
</dbReference>
<dbReference type="GO" id="GO:0008202">
    <property type="term" value="P:steroid metabolic process"/>
    <property type="evidence" value="ECO:0007669"/>
    <property type="project" value="TreeGrafter"/>
</dbReference>
<evidence type="ECO:0000313" key="2">
    <source>
        <dbReference type="EMBL" id="CAG9856097.1"/>
    </source>
</evidence>
<gene>
    <name evidence="2" type="ORF">PHYEVI_LOCUS2524</name>
</gene>
<keyword evidence="3" id="KW-1185">Reference proteome</keyword>
<dbReference type="InterPro" id="IPR036291">
    <property type="entry name" value="NAD(P)-bd_dom_sf"/>
</dbReference>
<keyword evidence="1" id="KW-0812">Transmembrane</keyword>
<proteinExistence type="predicted"/>
<accession>A0A9N9TH17</accession>
<name>A0A9N9TH17_PHYSR</name>
<keyword evidence="1" id="KW-0472">Membrane</keyword>